<dbReference type="Proteomes" id="UP000663850">
    <property type="component" value="Unassembled WGS sequence"/>
</dbReference>
<comment type="caution">
    <text evidence="2">The sequence shown here is derived from an EMBL/GenBank/DDBJ whole genome shotgun (WGS) entry which is preliminary data.</text>
</comment>
<organism evidence="2 3">
    <name type="scientific">Rhizoctonia solani</name>
    <dbReference type="NCBI Taxonomy" id="456999"/>
    <lineage>
        <taxon>Eukaryota</taxon>
        <taxon>Fungi</taxon>
        <taxon>Dikarya</taxon>
        <taxon>Basidiomycota</taxon>
        <taxon>Agaricomycotina</taxon>
        <taxon>Agaricomycetes</taxon>
        <taxon>Cantharellales</taxon>
        <taxon>Ceratobasidiaceae</taxon>
        <taxon>Rhizoctonia</taxon>
    </lineage>
</organism>
<evidence type="ECO:0000256" key="1">
    <source>
        <dbReference type="SAM" id="MobiDB-lite"/>
    </source>
</evidence>
<name>A0A8H3GGY0_9AGAM</name>
<protein>
    <submittedName>
        <fullName evidence="2">Uncharacterized protein</fullName>
    </submittedName>
</protein>
<sequence>MRIDESSDQAANHMPQVAGPRMPGPSANSPDSTPPPTSEAPPSYSAVPPMNNTQGMASVLDEFEGDHPAASDPAENTQYSTDQRPTTTAPGSSRVIDILDQIPNLFRLLDLVEDRSSGGIVEKIVIDQKSLSKVINNLQPGSYKSVSNIDFKALDKLTIKPIGVYGNQLEILKYLQQVGCLDHGSEQLVFKRNSRGEQTSALRSGLYLTMSRDSKSQSASEVGYIFYWPEEATWDDQAASLSGTIRRNRETFMRYLTKLSEQTVALISPSQAKAFVWETSGRDHVIPEHQRSAEAESRLEEFQVFELDEQKEDAIASPGFKISAESLFPLGEGINSTDACLVPGEERIGLLTQKRKKAHTQSLPFEEQISQMKLREIIRSHEDQPQLVLGKVSPESMQILSSNGLHEKYPDIFKGYDQDQERLKDTLSQFQKEEESQVDAVLAQDKPMVAEVIRELVYREYTQLYPTMSPPQPEFMLGPENSALIQARYYESGLNKVVKDIRQHKVACIQNAEFRTLKSNVLYLRDHLDEISHLSETEKQDLLNKVMGEGSENSEGGASAQRAGYVTRAARYLLGKVGLTNDQGTTRTADNISDSDFVSQLPRWEHECPSLAQLAQPIRDSLNKDMKALLDKLLEHHLDRIINQDRKARCETIERTRKSAFQDQMPGVFESFLRSLKQVMNCPRETSDLRILRVDSITSGRYQGSQFSRGSHSWFYWRGAKHTRIPPQIHYDIYPLELTEHDRHQCQINEDHVPQPRVATRQKFQFALAAASQSIEFIQIIQNKCLLVVSDSEQGHTRIFIEDNVKLSHAIHSQGKITLHHEKLGGSKCLFAFDQSTRYLAVVHGENDLQVSVFEFDEQFSSLRRHRSPIDLAEWYDEPPQISGACFQTGQPELCLIESSGRVRVLSLVRRMF</sequence>
<proteinExistence type="predicted"/>
<accession>A0A8H3GGY0</accession>
<evidence type="ECO:0000313" key="3">
    <source>
        <dbReference type="Proteomes" id="UP000663850"/>
    </source>
</evidence>
<dbReference type="EMBL" id="CAJMWZ010002116">
    <property type="protein sequence ID" value="CAE6449489.1"/>
    <property type="molecule type" value="Genomic_DNA"/>
</dbReference>
<feature type="region of interest" description="Disordered" evidence="1">
    <location>
        <begin position="1"/>
        <end position="91"/>
    </location>
</feature>
<dbReference type="AlphaFoldDB" id="A0A8H3GGY0"/>
<gene>
    <name evidence="2" type="ORF">RDB_LOCUS39608</name>
</gene>
<reference evidence="2" key="1">
    <citation type="submission" date="2021-01" db="EMBL/GenBank/DDBJ databases">
        <authorList>
            <person name="Kaushik A."/>
        </authorList>
    </citation>
    <scope>NUCLEOTIDE SEQUENCE</scope>
    <source>
        <strain evidence="2">Type strain: AG8-Rh-89/</strain>
    </source>
</reference>
<evidence type="ECO:0000313" key="2">
    <source>
        <dbReference type="EMBL" id="CAE6449489.1"/>
    </source>
</evidence>
<feature type="non-terminal residue" evidence="2">
    <location>
        <position position="1"/>
    </location>
</feature>
<feature type="compositionally biased region" description="Polar residues" evidence="1">
    <location>
        <begin position="74"/>
        <end position="91"/>
    </location>
</feature>